<reference evidence="1" key="1">
    <citation type="submission" date="2023-07" db="EMBL/GenBank/DDBJ databases">
        <authorList>
            <consortium name="AG Swart"/>
            <person name="Singh M."/>
            <person name="Singh A."/>
            <person name="Seah K."/>
            <person name="Emmerich C."/>
        </authorList>
    </citation>
    <scope>NUCLEOTIDE SEQUENCE</scope>
    <source>
        <strain evidence="1">DP1</strain>
    </source>
</reference>
<organism evidence="1 2">
    <name type="scientific">Euplotes crassus</name>
    <dbReference type="NCBI Taxonomy" id="5936"/>
    <lineage>
        <taxon>Eukaryota</taxon>
        <taxon>Sar</taxon>
        <taxon>Alveolata</taxon>
        <taxon>Ciliophora</taxon>
        <taxon>Intramacronucleata</taxon>
        <taxon>Spirotrichea</taxon>
        <taxon>Hypotrichia</taxon>
        <taxon>Euplotida</taxon>
        <taxon>Euplotidae</taxon>
        <taxon>Moneuplotes</taxon>
    </lineage>
</organism>
<evidence type="ECO:0000313" key="2">
    <source>
        <dbReference type="Proteomes" id="UP001295684"/>
    </source>
</evidence>
<protein>
    <submittedName>
        <fullName evidence="1">Uncharacterized protein</fullName>
    </submittedName>
</protein>
<dbReference type="Proteomes" id="UP001295684">
    <property type="component" value="Unassembled WGS sequence"/>
</dbReference>
<comment type="caution">
    <text evidence="1">The sequence shown here is derived from an EMBL/GenBank/DDBJ whole genome shotgun (WGS) entry which is preliminary data.</text>
</comment>
<sequence length="93" mass="11048">MALNQFAVCHRKCIDMPECRQKPCQQLCRHQCPSHTKLLDNLIRDLGQEPAVRNSEWNRNSLVVESQRVYLSRVFNSLVAKFIWFRLKNTEIF</sequence>
<proteinExistence type="predicted"/>
<gene>
    <name evidence="1" type="ORF">ECRASSUSDP1_LOCUS21649</name>
</gene>
<accession>A0AAD1XWE3</accession>
<dbReference type="EMBL" id="CAMPGE010022152">
    <property type="protein sequence ID" value="CAI2380217.1"/>
    <property type="molecule type" value="Genomic_DNA"/>
</dbReference>
<evidence type="ECO:0000313" key="1">
    <source>
        <dbReference type="EMBL" id="CAI2380217.1"/>
    </source>
</evidence>
<keyword evidence="2" id="KW-1185">Reference proteome</keyword>
<name>A0AAD1XWE3_EUPCR</name>
<dbReference type="AlphaFoldDB" id="A0AAD1XWE3"/>